<feature type="transmembrane region" description="Helical" evidence="1">
    <location>
        <begin position="6"/>
        <end position="30"/>
    </location>
</feature>
<dbReference type="RefSeq" id="WP_209458227.1">
    <property type="nucleotide sequence ID" value="NZ_JAGGKC010000002.1"/>
</dbReference>
<gene>
    <name evidence="2" type="ORF">J2Z34_000456</name>
</gene>
<proteinExistence type="predicted"/>
<accession>A0ABS4G0B0</accession>
<organism evidence="2 3">
    <name type="scientific">Youngiibacter multivorans</name>
    <dbReference type="NCBI Taxonomy" id="937251"/>
    <lineage>
        <taxon>Bacteria</taxon>
        <taxon>Bacillati</taxon>
        <taxon>Bacillota</taxon>
        <taxon>Clostridia</taxon>
        <taxon>Eubacteriales</taxon>
        <taxon>Clostridiaceae</taxon>
        <taxon>Youngiibacter</taxon>
    </lineage>
</organism>
<protein>
    <submittedName>
        <fullName evidence="2">Branched-subunit amino acid transport protein AzlD</fullName>
    </submittedName>
</protein>
<dbReference type="Proteomes" id="UP001519271">
    <property type="component" value="Unassembled WGS sequence"/>
</dbReference>
<dbReference type="Pfam" id="PF05437">
    <property type="entry name" value="AzlD"/>
    <property type="match status" value="1"/>
</dbReference>
<reference evidence="2 3" key="1">
    <citation type="submission" date="2021-03" db="EMBL/GenBank/DDBJ databases">
        <title>Genomic Encyclopedia of Type Strains, Phase IV (KMG-IV): sequencing the most valuable type-strain genomes for metagenomic binning, comparative biology and taxonomic classification.</title>
        <authorList>
            <person name="Goeker M."/>
        </authorList>
    </citation>
    <scope>NUCLEOTIDE SEQUENCE [LARGE SCALE GENOMIC DNA]</scope>
    <source>
        <strain evidence="2 3">DSM 6139</strain>
    </source>
</reference>
<evidence type="ECO:0000256" key="1">
    <source>
        <dbReference type="SAM" id="Phobius"/>
    </source>
</evidence>
<dbReference type="InterPro" id="IPR008407">
    <property type="entry name" value="Brnchd-chn_aa_trnsp_AzlD"/>
</dbReference>
<keyword evidence="1" id="KW-0812">Transmembrane</keyword>
<sequence length="111" mass="11980">MTTGFNQSVAIIAVVGAVTIAVRALPFILFGRHKEMPKSIDYLGKILPPAIIATLVIYCLKGIKFGTFGTFVPELVSAALVAILHVWKRNVLISMAGGTVLYMFLVQVVFA</sequence>
<keyword evidence="1" id="KW-1133">Transmembrane helix</keyword>
<dbReference type="EMBL" id="JAGGKC010000002">
    <property type="protein sequence ID" value="MBP1917985.1"/>
    <property type="molecule type" value="Genomic_DNA"/>
</dbReference>
<keyword evidence="3" id="KW-1185">Reference proteome</keyword>
<evidence type="ECO:0000313" key="2">
    <source>
        <dbReference type="EMBL" id="MBP1917985.1"/>
    </source>
</evidence>
<feature type="transmembrane region" description="Helical" evidence="1">
    <location>
        <begin position="91"/>
        <end position="110"/>
    </location>
</feature>
<name>A0ABS4G0B0_9CLOT</name>
<keyword evidence="1" id="KW-0472">Membrane</keyword>
<comment type="caution">
    <text evidence="2">The sequence shown here is derived from an EMBL/GenBank/DDBJ whole genome shotgun (WGS) entry which is preliminary data.</text>
</comment>
<feature type="transmembrane region" description="Helical" evidence="1">
    <location>
        <begin position="42"/>
        <end position="60"/>
    </location>
</feature>
<feature type="transmembrane region" description="Helical" evidence="1">
    <location>
        <begin position="66"/>
        <end position="84"/>
    </location>
</feature>
<evidence type="ECO:0000313" key="3">
    <source>
        <dbReference type="Proteomes" id="UP001519271"/>
    </source>
</evidence>
<dbReference type="PIRSF" id="PIRSF003203">
    <property type="entry name" value="AzlD"/>
    <property type="match status" value="1"/>
</dbReference>